<organism evidence="2">
    <name type="scientific">marine sediment metagenome</name>
    <dbReference type="NCBI Taxonomy" id="412755"/>
    <lineage>
        <taxon>unclassified sequences</taxon>
        <taxon>metagenomes</taxon>
        <taxon>ecological metagenomes</taxon>
    </lineage>
</organism>
<evidence type="ECO:0000313" key="2">
    <source>
        <dbReference type="EMBL" id="GAH81138.1"/>
    </source>
</evidence>
<dbReference type="EMBL" id="BARU01043420">
    <property type="protein sequence ID" value="GAH81138.1"/>
    <property type="molecule type" value="Genomic_DNA"/>
</dbReference>
<protein>
    <submittedName>
        <fullName evidence="2">Uncharacterized protein</fullName>
    </submittedName>
</protein>
<dbReference type="AlphaFoldDB" id="X1KGE8"/>
<feature type="transmembrane region" description="Helical" evidence="1">
    <location>
        <begin position="41"/>
        <end position="59"/>
    </location>
</feature>
<name>X1KGE8_9ZZZZ</name>
<evidence type="ECO:0000256" key="1">
    <source>
        <dbReference type="SAM" id="Phobius"/>
    </source>
</evidence>
<keyword evidence="1" id="KW-1133">Transmembrane helix</keyword>
<keyword evidence="1" id="KW-0812">Transmembrane</keyword>
<keyword evidence="1" id="KW-0472">Membrane</keyword>
<reference evidence="2" key="1">
    <citation type="journal article" date="2014" name="Front. Microbiol.">
        <title>High frequency of phylogenetically diverse reductive dehalogenase-homologous genes in deep subseafloor sedimentary metagenomes.</title>
        <authorList>
            <person name="Kawai M."/>
            <person name="Futagami T."/>
            <person name="Toyoda A."/>
            <person name="Takaki Y."/>
            <person name="Nishi S."/>
            <person name="Hori S."/>
            <person name="Arai W."/>
            <person name="Tsubouchi T."/>
            <person name="Morono Y."/>
            <person name="Uchiyama I."/>
            <person name="Ito T."/>
            <person name="Fujiyama A."/>
            <person name="Inagaki F."/>
            <person name="Takami H."/>
        </authorList>
    </citation>
    <scope>NUCLEOTIDE SEQUENCE</scope>
    <source>
        <strain evidence="2">Expedition CK06-06</strain>
    </source>
</reference>
<accession>X1KGE8</accession>
<sequence length="60" mass="6931">MSKKEVERNTLKQQANNEVIDIEKLSEKSEVTSSLRNLKGYWAYLVLVVSVISSLFHLYT</sequence>
<feature type="non-terminal residue" evidence="2">
    <location>
        <position position="60"/>
    </location>
</feature>
<proteinExistence type="predicted"/>
<comment type="caution">
    <text evidence="2">The sequence shown here is derived from an EMBL/GenBank/DDBJ whole genome shotgun (WGS) entry which is preliminary data.</text>
</comment>
<gene>
    <name evidence="2" type="ORF">S03H2_66487</name>
</gene>